<dbReference type="Proteomes" id="UP000494115">
    <property type="component" value="Unassembled WGS sequence"/>
</dbReference>
<dbReference type="EMBL" id="CADIKM010000071">
    <property type="protein sequence ID" value="CAB3805282.1"/>
    <property type="molecule type" value="Genomic_DNA"/>
</dbReference>
<accession>A0A6S7BNE8</accession>
<reference evidence="1 2" key="1">
    <citation type="submission" date="2020-04" db="EMBL/GenBank/DDBJ databases">
        <authorList>
            <person name="De Canck E."/>
        </authorList>
    </citation>
    <scope>NUCLEOTIDE SEQUENCE [LARGE SCALE GENOMIC DNA]</scope>
    <source>
        <strain evidence="1 2">LMG 28138</strain>
    </source>
</reference>
<gene>
    <name evidence="1" type="ORF">LMG28138_05639</name>
</gene>
<proteinExistence type="predicted"/>
<sequence>MSHFRVTLKKALTELVKEDFLVSWRIDENDLVHVVRVGAQRALRSIPAA</sequence>
<dbReference type="AlphaFoldDB" id="A0A6S7BNE8"/>
<protein>
    <submittedName>
        <fullName evidence="1">Uncharacterized protein</fullName>
    </submittedName>
</protein>
<organism evidence="1 2">
    <name type="scientific">Pararobbsia alpina</name>
    <dbReference type="NCBI Taxonomy" id="621374"/>
    <lineage>
        <taxon>Bacteria</taxon>
        <taxon>Pseudomonadati</taxon>
        <taxon>Pseudomonadota</taxon>
        <taxon>Betaproteobacteria</taxon>
        <taxon>Burkholderiales</taxon>
        <taxon>Burkholderiaceae</taxon>
        <taxon>Pararobbsia</taxon>
    </lineage>
</organism>
<name>A0A6S7BNE8_9BURK</name>
<keyword evidence="2" id="KW-1185">Reference proteome</keyword>
<evidence type="ECO:0000313" key="2">
    <source>
        <dbReference type="Proteomes" id="UP000494115"/>
    </source>
</evidence>
<dbReference type="RefSeq" id="WP_175108179.1">
    <property type="nucleotide sequence ID" value="NZ_CADIKM010000071.1"/>
</dbReference>
<evidence type="ECO:0000313" key="1">
    <source>
        <dbReference type="EMBL" id="CAB3805282.1"/>
    </source>
</evidence>